<accession>A0A3D2SSK0</accession>
<dbReference type="AlphaFoldDB" id="A0A3D2SSK0"/>
<dbReference type="RefSeq" id="WP_049173706.1">
    <property type="nucleotide sequence ID" value="NZ_BKFK01000002.1"/>
</dbReference>
<evidence type="ECO:0000313" key="1">
    <source>
        <dbReference type="EMBL" id="HCK31802.1"/>
    </source>
</evidence>
<reference evidence="1 2" key="1">
    <citation type="journal article" date="2018" name="Nat. Biotechnol.">
        <title>A standardized bacterial taxonomy based on genome phylogeny substantially revises the tree of life.</title>
        <authorList>
            <person name="Parks D.H."/>
            <person name="Chuvochina M."/>
            <person name="Waite D.W."/>
            <person name="Rinke C."/>
            <person name="Skarshewski A."/>
            <person name="Chaumeil P.A."/>
            <person name="Hugenholtz P."/>
        </authorList>
    </citation>
    <scope>NUCLEOTIDE SEQUENCE [LARGE SCALE GENOMIC DNA]</scope>
    <source>
        <strain evidence="1">UBA9669</strain>
    </source>
</reference>
<dbReference type="EMBL" id="DPVE01000326">
    <property type="protein sequence ID" value="HCK31802.1"/>
    <property type="molecule type" value="Genomic_DNA"/>
</dbReference>
<gene>
    <name evidence="1" type="ORF">DHW29_17665</name>
</gene>
<proteinExistence type="predicted"/>
<organism evidence="1 2">
    <name type="scientific">Acinetobacter ursingii</name>
    <dbReference type="NCBI Taxonomy" id="108980"/>
    <lineage>
        <taxon>Bacteria</taxon>
        <taxon>Pseudomonadati</taxon>
        <taxon>Pseudomonadota</taxon>
        <taxon>Gammaproteobacteria</taxon>
        <taxon>Moraxellales</taxon>
        <taxon>Moraxellaceae</taxon>
        <taxon>Acinetobacter</taxon>
    </lineage>
</organism>
<protein>
    <submittedName>
        <fullName evidence="1">Uncharacterized protein</fullName>
    </submittedName>
</protein>
<evidence type="ECO:0000313" key="2">
    <source>
        <dbReference type="Proteomes" id="UP000263596"/>
    </source>
</evidence>
<name>A0A3D2SSK0_9GAMM</name>
<dbReference type="Proteomes" id="UP000263596">
    <property type="component" value="Unassembled WGS sequence"/>
</dbReference>
<dbReference type="InterPro" id="IPR016893">
    <property type="entry name" value="UCP028589"/>
</dbReference>
<comment type="caution">
    <text evidence="1">The sequence shown here is derived from an EMBL/GenBank/DDBJ whole genome shotgun (WGS) entry which is preliminary data.</text>
</comment>
<sequence length="251" mass="27179">MAKKYMSLQGTFYLSAIVNGVAGAMRQIGNVPEFELEIDADVVEHQESMSGQRSTDFTMVKTTSVNFSGQIEELDEKNLEYVVSGENHSIVSTTKSAVSLGTVVAGDEIKLDGYNLSQVSFTDSTSGTPATIPESKYTVDAKFGTVVFKDIAGLTMPILATYTTGAVTQTTLANDFNKEYELFFKGINTANGDNIAVRLWRTKKSPKTTFALIHEELGQYQIEGQALADVSKASDDMLGLYGHIVTIPATP</sequence>
<dbReference type="PIRSF" id="PIRSF028589">
    <property type="entry name" value="UCP028589"/>
    <property type="match status" value="1"/>
</dbReference>